<protein>
    <recommendedName>
        <fullName evidence="7">Dihydrolipoyl dehydrogenase</fullName>
    </recommendedName>
</protein>
<dbReference type="InterPro" id="IPR029752">
    <property type="entry name" value="D-isomer_DH_CS1"/>
</dbReference>
<name>A0A0F9QKM8_9ZZZZ</name>
<proteinExistence type="inferred from homology"/>
<evidence type="ECO:0000313" key="6">
    <source>
        <dbReference type="EMBL" id="KKN13706.1"/>
    </source>
</evidence>
<keyword evidence="3" id="KW-0274">FAD</keyword>
<dbReference type="GO" id="GO:0050660">
    <property type="term" value="F:flavin adenine dinucleotide binding"/>
    <property type="evidence" value="ECO:0007669"/>
    <property type="project" value="TreeGrafter"/>
</dbReference>
<dbReference type="InterPro" id="IPR001100">
    <property type="entry name" value="Pyr_nuc-diS_OxRdtase"/>
</dbReference>
<dbReference type="PANTHER" id="PTHR43014:SF4">
    <property type="entry name" value="PYRIDINE NUCLEOTIDE-DISULFIDE OXIDOREDUCTASE RCLA-RELATED"/>
    <property type="match status" value="1"/>
</dbReference>
<reference evidence="6" key="1">
    <citation type="journal article" date="2015" name="Nature">
        <title>Complex archaea that bridge the gap between prokaryotes and eukaryotes.</title>
        <authorList>
            <person name="Spang A."/>
            <person name="Saw J.H."/>
            <person name="Jorgensen S.L."/>
            <person name="Zaremba-Niedzwiedzka K."/>
            <person name="Martijn J."/>
            <person name="Lind A.E."/>
            <person name="van Eijk R."/>
            <person name="Schleper C."/>
            <person name="Guy L."/>
            <person name="Ettema T.J."/>
        </authorList>
    </citation>
    <scope>NUCLEOTIDE SEQUENCE</scope>
</reference>
<gene>
    <name evidence="6" type="ORF">LCGC14_1003610</name>
</gene>
<evidence type="ECO:0008006" key="7">
    <source>
        <dbReference type="Google" id="ProtNLM"/>
    </source>
</evidence>
<dbReference type="SUPFAM" id="SSF55424">
    <property type="entry name" value="FAD/NAD-linked reductases, dimerisation (C-terminal) domain"/>
    <property type="match status" value="1"/>
</dbReference>
<evidence type="ECO:0000259" key="4">
    <source>
        <dbReference type="Pfam" id="PF02852"/>
    </source>
</evidence>
<accession>A0A0F9QKM8</accession>
<dbReference type="AlphaFoldDB" id="A0A0F9QKM8"/>
<evidence type="ECO:0000256" key="2">
    <source>
        <dbReference type="ARBA" id="ARBA00022630"/>
    </source>
</evidence>
<evidence type="ECO:0000259" key="5">
    <source>
        <dbReference type="Pfam" id="PF07992"/>
    </source>
</evidence>
<evidence type="ECO:0000256" key="1">
    <source>
        <dbReference type="ARBA" id="ARBA00007532"/>
    </source>
</evidence>
<dbReference type="Gene3D" id="3.50.50.60">
    <property type="entry name" value="FAD/NAD(P)-binding domain"/>
    <property type="match status" value="2"/>
</dbReference>
<comment type="caution">
    <text evidence="6">The sequence shown here is derived from an EMBL/GenBank/DDBJ whole genome shotgun (WGS) entry which is preliminary data.</text>
</comment>
<feature type="domain" description="Pyridine nucleotide-disulphide oxidoreductase dimerisation" evidence="4">
    <location>
        <begin position="343"/>
        <end position="446"/>
    </location>
</feature>
<dbReference type="Gene3D" id="3.30.390.30">
    <property type="match status" value="1"/>
</dbReference>
<dbReference type="PRINTS" id="PR00411">
    <property type="entry name" value="PNDRDTASEI"/>
</dbReference>
<dbReference type="InterPro" id="IPR004099">
    <property type="entry name" value="Pyr_nucl-diS_OxRdtase_dimer"/>
</dbReference>
<organism evidence="6">
    <name type="scientific">marine sediment metagenome</name>
    <dbReference type="NCBI Taxonomy" id="412755"/>
    <lineage>
        <taxon>unclassified sequences</taxon>
        <taxon>metagenomes</taxon>
        <taxon>ecological metagenomes</taxon>
    </lineage>
</organism>
<sequence>MTALHTKDVIIIGAGTAGLAALKQVQELTDNYLLINDGPYGTTCARVGCMPSKLLIEAANTFHRRHQFDEFGIENADSLSVNLPKVLERVRHVRDYFVSSTLRVFSGIEDKVITGRARLTGKRTISVNDQLFSAEKIIVATGSRPIIPDRWESISNDKLLTTDTLFEQRDLKSHIAVIGLGAIGIEMAQALARLGVKVTAFTDSALLAGLTDEEVSDKLKYSLESEFTIHTQTQADLEEIDSGVRVTAGDIEVNVDQVLVAIGRQPNLDNMGLDKLDIALDDKGMPDIDPNTAQVADIPVFVAGDASANAMLLHEVADEGRIAGHNVFTDNIEAYQRRTPLAIVFSEPNTALVGSRLSELDIDKMVIGKASFDDQGRARAGLRNYGVMHVYLDKKSGRLLGAEMSCPGAEHMAHTLALAISQDLCVKEVLAMPIYHPVLEEGMRSALRDGLKQTDLEQSFDLARCDAFNSEALD</sequence>
<dbReference type="PROSITE" id="PS00065">
    <property type="entry name" value="D_2_HYDROXYACID_DH_1"/>
    <property type="match status" value="1"/>
</dbReference>
<dbReference type="SUPFAM" id="SSF51905">
    <property type="entry name" value="FAD/NAD(P)-binding domain"/>
    <property type="match status" value="1"/>
</dbReference>
<dbReference type="GO" id="GO:0003955">
    <property type="term" value="F:NAD(P)H dehydrogenase (quinone) activity"/>
    <property type="evidence" value="ECO:0007669"/>
    <property type="project" value="TreeGrafter"/>
</dbReference>
<dbReference type="NCBIfam" id="NF004939">
    <property type="entry name" value="PRK06292.1-1"/>
    <property type="match status" value="1"/>
</dbReference>
<dbReference type="PRINTS" id="PR00368">
    <property type="entry name" value="FADPNR"/>
</dbReference>
<dbReference type="InterPro" id="IPR016156">
    <property type="entry name" value="FAD/NAD-linked_Rdtase_dimer_sf"/>
</dbReference>
<dbReference type="InterPro" id="IPR036188">
    <property type="entry name" value="FAD/NAD-bd_sf"/>
</dbReference>
<dbReference type="EMBL" id="LAZR01003893">
    <property type="protein sequence ID" value="KKN13706.1"/>
    <property type="molecule type" value="Genomic_DNA"/>
</dbReference>
<dbReference type="Pfam" id="PF07992">
    <property type="entry name" value="Pyr_redox_2"/>
    <property type="match status" value="1"/>
</dbReference>
<dbReference type="PANTHER" id="PTHR43014">
    <property type="entry name" value="MERCURIC REDUCTASE"/>
    <property type="match status" value="1"/>
</dbReference>
<evidence type="ECO:0000256" key="3">
    <source>
        <dbReference type="ARBA" id="ARBA00022827"/>
    </source>
</evidence>
<dbReference type="InterPro" id="IPR023753">
    <property type="entry name" value="FAD/NAD-binding_dom"/>
</dbReference>
<comment type="similarity">
    <text evidence="1">Belongs to the class-I pyridine nucleotide-disulfide oxidoreductase family.</text>
</comment>
<dbReference type="PIRSF" id="PIRSF000350">
    <property type="entry name" value="Mercury_reductase_MerA"/>
    <property type="match status" value="1"/>
</dbReference>
<feature type="domain" description="FAD/NAD(P)-binding" evidence="5">
    <location>
        <begin position="7"/>
        <end position="316"/>
    </location>
</feature>
<dbReference type="Pfam" id="PF02852">
    <property type="entry name" value="Pyr_redox_dim"/>
    <property type="match status" value="1"/>
</dbReference>
<keyword evidence="2" id="KW-0285">Flavoprotein</keyword>